<dbReference type="AlphaFoldDB" id="A0A9W6SY03"/>
<feature type="domain" description="Glutamyl/glutaminyl-tRNA synthetase class Ib catalytic" evidence="13">
    <location>
        <begin position="68"/>
        <end position="396"/>
    </location>
</feature>
<name>A0A9W6SY03_CANBO</name>
<dbReference type="Pfam" id="PF19269">
    <property type="entry name" value="Anticodon_2"/>
    <property type="match status" value="1"/>
</dbReference>
<feature type="compositionally biased region" description="Polar residues" evidence="12">
    <location>
        <begin position="26"/>
        <end position="38"/>
    </location>
</feature>
<feature type="region of interest" description="Disordered" evidence="12">
    <location>
        <begin position="23"/>
        <end position="73"/>
    </location>
</feature>
<dbReference type="InterPro" id="IPR020058">
    <property type="entry name" value="Glu/Gln-tRNA-synth_Ib_cat-dom"/>
</dbReference>
<dbReference type="PANTHER" id="PTHR43311">
    <property type="entry name" value="GLUTAMATE--TRNA LIGASE"/>
    <property type="match status" value="1"/>
</dbReference>
<dbReference type="EC" id="6.1.1.17" evidence="3"/>
<evidence type="ECO:0000256" key="3">
    <source>
        <dbReference type="ARBA" id="ARBA00012835"/>
    </source>
</evidence>
<protein>
    <recommendedName>
        <fullName evidence="10">Glutamate--tRNA ligase, mitochondrial</fullName>
        <ecNumber evidence="3">6.1.1.17</ecNumber>
    </recommendedName>
    <alternativeName>
        <fullName evidence="9">Glutamyl-tRNA synthetase</fullName>
    </alternativeName>
</protein>
<keyword evidence="8 11" id="KW-0030">Aminoacyl-tRNA synthetase</keyword>
<dbReference type="GO" id="GO:0008270">
    <property type="term" value="F:zinc ion binding"/>
    <property type="evidence" value="ECO:0007669"/>
    <property type="project" value="InterPro"/>
</dbReference>
<dbReference type="GO" id="GO:0000049">
    <property type="term" value="F:tRNA binding"/>
    <property type="evidence" value="ECO:0007669"/>
    <property type="project" value="InterPro"/>
</dbReference>
<evidence type="ECO:0000256" key="7">
    <source>
        <dbReference type="ARBA" id="ARBA00022917"/>
    </source>
</evidence>
<dbReference type="Gene3D" id="3.40.50.620">
    <property type="entry name" value="HUPs"/>
    <property type="match status" value="1"/>
</dbReference>
<dbReference type="GO" id="GO:0005739">
    <property type="term" value="C:mitochondrion"/>
    <property type="evidence" value="ECO:0007669"/>
    <property type="project" value="UniProtKB-SubCell"/>
</dbReference>
<feature type="compositionally biased region" description="Polar residues" evidence="12">
    <location>
        <begin position="45"/>
        <end position="56"/>
    </location>
</feature>
<evidence type="ECO:0000256" key="4">
    <source>
        <dbReference type="ARBA" id="ARBA00022598"/>
    </source>
</evidence>
<gene>
    <name evidence="15" type="ORF">Cboi02_000152400</name>
</gene>
<comment type="subcellular location">
    <subcellularLocation>
        <location evidence="1">Mitochondrion</location>
    </subcellularLocation>
</comment>
<keyword evidence="16" id="KW-1185">Reference proteome</keyword>
<evidence type="ECO:0000256" key="5">
    <source>
        <dbReference type="ARBA" id="ARBA00022741"/>
    </source>
</evidence>
<dbReference type="InterPro" id="IPR008925">
    <property type="entry name" value="aa_tRNA-synth_I_cd-bd_sf"/>
</dbReference>
<evidence type="ECO:0000256" key="9">
    <source>
        <dbReference type="ARBA" id="ARBA00030865"/>
    </source>
</evidence>
<dbReference type="NCBIfam" id="TIGR00464">
    <property type="entry name" value="gltX_bact"/>
    <property type="match status" value="1"/>
</dbReference>
<sequence>MNFQLCKLVVSQRPSPYARAFHSSAIKRSSTSGNNSKFTLKKKTTSGSNEQLGKSGSESESKQPKTPVRARFAPSPTGLLHLGSLRTALYNYLIAKSTSGQFLLRLEDTDQKRLVEGAEKNIYDTLKWLGVKIDEGPEEGGPHAPYRQSERTDIYAGYATKMLNNGSAYRCFCSKERLDGLRDSARLLKPPTTVSYDRHCLNHHTKEESDLKAANGEEYTIRFKSPERYPVFTDLLHGTINHQPQVNPFDKRYDDPILVKSDKLPTYHFANVIDDHLMKITHVVRGEEWLASTAKHIAMYDAFGWSKPDFIHIPLLTTTEDKKLSKRSGDIDILSLKSKGYLAEALINFSSLFGWSPKREHGEKMKEFFSLKDLEKNFNIDGLTIGNAKVDFRKLDYFNKYYLSEKLKNNKAFFDESLIKIQDLINSKYEYLNLSNEYLNKILTNFGPTLTKLNDIQNKEFEYLFVTPNNYQEPLNLFLSKNVKKIENISDIVKSVLTDVRNVDDGVLLNNLDQTLNEITQNTAEKFSIENLPKRIIFQTVRLAVSAGNPGVSLPIMIDMLGVNELKLRIDLLLKELD</sequence>
<dbReference type="GO" id="GO:0006424">
    <property type="term" value="P:glutamyl-tRNA aminoacylation"/>
    <property type="evidence" value="ECO:0007669"/>
    <property type="project" value="InterPro"/>
</dbReference>
<accession>A0A9W6SY03</accession>
<dbReference type="PRINTS" id="PR00987">
    <property type="entry name" value="TRNASYNTHGLU"/>
</dbReference>
<dbReference type="InterPro" id="IPR045462">
    <property type="entry name" value="aa-tRNA-synth_I_cd-bd"/>
</dbReference>
<proteinExistence type="inferred from homology"/>
<evidence type="ECO:0000256" key="11">
    <source>
        <dbReference type="RuleBase" id="RU363037"/>
    </source>
</evidence>
<dbReference type="PANTHER" id="PTHR43311:SF2">
    <property type="entry name" value="GLUTAMATE--TRNA LIGASE, MITOCHONDRIAL-RELATED"/>
    <property type="match status" value="1"/>
</dbReference>
<keyword evidence="7 11" id="KW-0648">Protein biosynthesis</keyword>
<evidence type="ECO:0000256" key="1">
    <source>
        <dbReference type="ARBA" id="ARBA00004173"/>
    </source>
</evidence>
<dbReference type="InterPro" id="IPR014729">
    <property type="entry name" value="Rossmann-like_a/b/a_fold"/>
</dbReference>
<evidence type="ECO:0000256" key="12">
    <source>
        <dbReference type="SAM" id="MobiDB-lite"/>
    </source>
</evidence>
<dbReference type="SUPFAM" id="SSF48163">
    <property type="entry name" value="An anticodon-binding domain of class I aminoacyl-tRNA synthetases"/>
    <property type="match status" value="1"/>
</dbReference>
<dbReference type="Proteomes" id="UP001165120">
    <property type="component" value="Unassembled WGS sequence"/>
</dbReference>
<dbReference type="EMBL" id="BSXN01000367">
    <property type="protein sequence ID" value="GME68264.1"/>
    <property type="molecule type" value="Genomic_DNA"/>
</dbReference>
<evidence type="ECO:0000256" key="8">
    <source>
        <dbReference type="ARBA" id="ARBA00023146"/>
    </source>
</evidence>
<evidence type="ECO:0000256" key="6">
    <source>
        <dbReference type="ARBA" id="ARBA00022840"/>
    </source>
</evidence>
<evidence type="ECO:0000259" key="14">
    <source>
        <dbReference type="Pfam" id="PF19269"/>
    </source>
</evidence>
<dbReference type="GO" id="GO:0005524">
    <property type="term" value="F:ATP binding"/>
    <property type="evidence" value="ECO:0007669"/>
    <property type="project" value="UniProtKB-KW"/>
</dbReference>
<dbReference type="InterPro" id="IPR000924">
    <property type="entry name" value="Glu/Gln-tRNA-synth"/>
</dbReference>
<comment type="similarity">
    <text evidence="2">Belongs to the class-I aminoacyl-tRNA synthetase family. Glutamate--tRNA ligase type 1 subfamily.</text>
</comment>
<evidence type="ECO:0000256" key="10">
    <source>
        <dbReference type="ARBA" id="ARBA00072917"/>
    </source>
</evidence>
<keyword evidence="6 11" id="KW-0067">ATP-binding</keyword>
<dbReference type="GO" id="GO:0004818">
    <property type="term" value="F:glutamate-tRNA ligase activity"/>
    <property type="evidence" value="ECO:0007669"/>
    <property type="project" value="UniProtKB-EC"/>
</dbReference>
<keyword evidence="5 11" id="KW-0547">Nucleotide-binding</keyword>
<dbReference type="HAMAP" id="MF_00022">
    <property type="entry name" value="Glu_tRNA_synth_type1"/>
    <property type="match status" value="1"/>
</dbReference>
<dbReference type="FunFam" id="3.40.50.620:FF:000045">
    <property type="entry name" value="Glutamate--tRNA ligase, mitochondrial"/>
    <property type="match status" value="1"/>
</dbReference>
<dbReference type="InterPro" id="IPR049940">
    <property type="entry name" value="GluQ/Sye"/>
</dbReference>
<feature type="domain" description="Aminoacyl-tRNA synthetase class I anticodon-binding" evidence="14">
    <location>
        <begin position="433"/>
        <end position="571"/>
    </location>
</feature>
<evidence type="ECO:0000259" key="13">
    <source>
        <dbReference type="Pfam" id="PF00749"/>
    </source>
</evidence>
<dbReference type="InterPro" id="IPR033910">
    <property type="entry name" value="GluRS_core"/>
</dbReference>
<keyword evidence="4 11" id="KW-0436">Ligase</keyword>
<evidence type="ECO:0000313" key="15">
    <source>
        <dbReference type="EMBL" id="GME68264.1"/>
    </source>
</evidence>
<evidence type="ECO:0000256" key="2">
    <source>
        <dbReference type="ARBA" id="ARBA00007894"/>
    </source>
</evidence>
<organism evidence="15 16">
    <name type="scientific">Candida boidinii</name>
    <name type="common">Yeast</name>
    <dbReference type="NCBI Taxonomy" id="5477"/>
    <lineage>
        <taxon>Eukaryota</taxon>
        <taxon>Fungi</taxon>
        <taxon>Dikarya</taxon>
        <taxon>Ascomycota</taxon>
        <taxon>Saccharomycotina</taxon>
        <taxon>Pichiomycetes</taxon>
        <taxon>Pichiales</taxon>
        <taxon>Pichiaceae</taxon>
        <taxon>Ogataea</taxon>
        <taxon>Ogataea/Candida clade</taxon>
    </lineage>
</organism>
<comment type="caution">
    <text evidence="15">The sequence shown here is derived from an EMBL/GenBank/DDBJ whole genome shotgun (WGS) entry which is preliminary data.</text>
</comment>
<dbReference type="SUPFAM" id="SSF52374">
    <property type="entry name" value="Nucleotidylyl transferase"/>
    <property type="match status" value="1"/>
</dbReference>
<dbReference type="CDD" id="cd00808">
    <property type="entry name" value="GluRS_core"/>
    <property type="match status" value="1"/>
</dbReference>
<dbReference type="InterPro" id="IPR004527">
    <property type="entry name" value="Glu-tRNA-ligase_bac/mito"/>
</dbReference>
<dbReference type="Pfam" id="PF00749">
    <property type="entry name" value="tRNA-synt_1c"/>
    <property type="match status" value="1"/>
</dbReference>
<evidence type="ECO:0000313" key="16">
    <source>
        <dbReference type="Proteomes" id="UP001165120"/>
    </source>
</evidence>
<reference evidence="15" key="1">
    <citation type="submission" date="2023-04" db="EMBL/GenBank/DDBJ databases">
        <title>Candida boidinii NBRC 10035.</title>
        <authorList>
            <person name="Ichikawa N."/>
            <person name="Sato H."/>
            <person name="Tonouchi N."/>
        </authorList>
    </citation>
    <scope>NUCLEOTIDE SEQUENCE</scope>
    <source>
        <strain evidence="15">NBRC 10035</strain>
    </source>
</reference>